<feature type="transmembrane region" description="Helical" evidence="2">
    <location>
        <begin position="422"/>
        <end position="442"/>
    </location>
</feature>
<dbReference type="EMBL" id="LWDD02001443">
    <property type="protein sequence ID" value="KAE8248075.1"/>
    <property type="molecule type" value="Genomic_DNA"/>
</dbReference>
<reference evidence="4" key="1">
    <citation type="submission" date="2016-04" db="EMBL/GenBank/DDBJ databases">
        <authorList>
            <person name="Nguyen H.D."/>
            <person name="Kesanakurti P."/>
            <person name="Cullis J."/>
            <person name="Levesque C.A."/>
            <person name="Hambleton S."/>
        </authorList>
    </citation>
    <scope>NUCLEOTIDE SEQUENCE</scope>
    <source>
        <strain evidence="4">DAOMC 238032</strain>
    </source>
</reference>
<feature type="transmembrane region" description="Helical" evidence="2">
    <location>
        <begin position="371"/>
        <end position="390"/>
    </location>
</feature>
<feature type="transmembrane region" description="Helical" evidence="2">
    <location>
        <begin position="278"/>
        <end position="298"/>
    </location>
</feature>
<feature type="transmembrane region" description="Helical" evidence="2">
    <location>
        <begin position="187"/>
        <end position="206"/>
    </location>
</feature>
<keyword evidence="2" id="KW-1133">Transmembrane helix</keyword>
<accession>A0A177U1L1</accession>
<dbReference type="SUPFAM" id="SSF103473">
    <property type="entry name" value="MFS general substrate transporter"/>
    <property type="match status" value="1"/>
</dbReference>
<feature type="transmembrane region" description="Helical" evidence="2">
    <location>
        <begin position="247"/>
        <end position="266"/>
    </location>
</feature>
<dbReference type="PANTHER" id="PTHR11360">
    <property type="entry name" value="MONOCARBOXYLATE TRANSPORTER"/>
    <property type="match status" value="1"/>
</dbReference>
<name>A0A177U1L1_9BASI</name>
<evidence type="ECO:0008006" key="7">
    <source>
        <dbReference type="Google" id="ProtNLM"/>
    </source>
</evidence>
<dbReference type="InterPro" id="IPR050327">
    <property type="entry name" value="Proton-linked_MCT"/>
</dbReference>
<evidence type="ECO:0000313" key="6">
    <source>
        <dbReference type="Proteomes" id="UP000836402"/>
    </source>
</evidence>
<dbReference type="AlphaFoldDB" id="A0A177U1L1"/>
<evidence type="ECO:0000313" key="5">
    <source>
        <dbReference type="Proteomes" id="UP000077671"/>
    </source>
</evidence>
<keyword evidence="6" id="KW-1185">Reference proteome</keyword>
<keyword evidence="2" id="KW-0812">Transmembrane</keyword>
<feature type="transmembrane region" description="Helical" evidence="2">
    <location>
        <begin position="396"/>
        <end position="415"/>
    </location>
</feature>
<protein>
    <recommendedName>
        <fullName evidence="7">Major facilitator superfamily (MFS) profile domain-containing protein</fullName>
    </recommendedName>
</protein>
<comment type="caution">
    <text evidence="4">The sequence shown here is derived from an EMBL/GenBank/DDBJ whole genome shotgun (WGS) entry which is preliminary data.</text>
</comment>
<organism evidence="4 5">
    <name type="scientific">Tilletia caries</name>
    <name type="common">wheat bunt fungus</name>
    <dbReference type="NCBI Taxonomy" id="13290"/>
    <lineage>
        <taxon>Eukaryota</taxon>
        <taxon>Fungi</taxon>
        <taxon>Dikarya</taxon>
        <taxon>Basidiomycota</taxon>
        <taxon>Ustilaginomycotina</taxon>
        <taxon>Exobasidiomycetes</taxon>
        <taxon>Tilletiales</taxon>
        <taxon>Tilletiaceae</taxon>
        <taxon>Tilletia</taxon>
    </lineage>
</organism>
<evidence type="ECO:0000256" key="2">
    <source>
        <dbReference type="SAM" id="Phobius"/>
    </source>
</evidence>
<feature type="transmembrane region" description="Helical" evidence="2">
    <location>
        <begin position="156"/>
        <end position="180"/>
    </location>
</feature>
<evidence type="ECO:0000313" key="3">
    <source>
        <dbReference type="EMBL" id="CAD6902978.1"/>
    </source>
</evidence>
<dbReference type="Proteomes" id="UP000077671">
    <property type="component" value="Unassembled WGS sequence"/>
</dbReference>
<feature type="transmembrane region" description="Helical" evidence="2">
    <location>
        <begin position="212"/>
        <end position="235"/>
    </location>
</feature>
<gene>
    <name evidence="4" type="ORF">A4X03_0g6880</name>
    <name evidence="3" type="ORF">JKIAZH3_G4809</name>
</gene>
<feature type="region of interest" description="Disordered" evidence="1">
    <location>
        <begin position="60"/>
        <end position="82"/>
    </location>
</feature>
<feature type="transmembrane region" description="Helical" evidence="2">
    <location>
        <begin position="462"/>
        <end position="485"/>
    </location>
</feature>
<feature type="transmembrane region" description="Helical" evidence="2">
    <location>
        <begin position="112"/>
        <end position="136"/>
    </location>
</feature>
<keyword evidence="2" id="KW-0472">Membrane</keyword>
<dbReference type="PANTHER" id="PTHR11360:SF287">
    <property type="entry name" value="MFS MONOCARBOXYLATE TRANSPORTER"/>
    <property type="match status" value="1"/>
</dbReference>
<dbReference type="Proteomes" id="UP000836402">
    <property type="component" value="Unassembled WGS sequence"/>
</dbReference>
<dbReference type="EMBL" id="CAJHJG010000495">
    <property type="protein sequence ID" value="CAD6902978.1"/>
    <property type="molecule type" value="Genomic_DNA"/>
</dbReference>
<dbReference type="InterPro" id="IPR036259">
    <property type="entry name" value="MFS_trans_sf"/>
</dbReference>
<evidence type="ECO:0000256" key="1">
    <source>
        <dbReference type="SAM" id="MobiDB-lite"/>
    </source>
</evidence>
<sequence length="573" mass="59908">MSAVLPVIPIPLEPVHSRQSPTALTEPGQLGAPYLPDPTAINTGTTGYFHFDINERPISSASGGQVTPAAGPESGPVSRSQSMNRLLSEAGVGTAGEILASNLPPTDQGKGAYLFLLAAMLTEFSFFGVPFSFGTYLSYHQNNVSSPFHNVSASSISATGAALTALDYVMPWLLCSLFLLKPHFIRPALLTAVILNFVSVMAASVVPANSGVGLFILQGMLPGISGGIAFTPVIMWLPEWFDARRGMATGVAYLGGSVGGILFPLAFNQSLQTVGFRWTLRVQAMIQLVVGVAILASLRPRIPIRAPTQDDRDRRGGLRAYLPGTPRALLSPIGLCVALGHIFQTSAWTAVSLFISTLCTDIGLSESVSSGVLAAFNASGLFGLLFAGILADMIPFETLMILSAGGCAVFAYLLLGFANSLGVVMAFVLLFGVTGAGFSTAVTPASRALCATTNSPADFSLIALNLVLARGIGVTIGPLIASALYRPDRASDHALWGGHGLRDLVLSSGARWSASSAYRHPRSGFVRSAELRGMYGIPLQDLSVTHPDVDGQLLIGDLDAVNVANLGGSRSDC</sequence>
<proteinExistence type="predicted"/>
<evidence type="ECO:0000313" key="4">
    <source>
        <dbReference type="EMBL" id="KAE8248075.1"/>
    </source>
</evidence>
<dbReference type="Gene3D" id="1.20.1250.20">
    <property type="entry name" value="MFS general substrate transporter like domains"/>
    <property type="match status" value="2"/>
</dbReference>
<reference evidence="3" key="3">
    <citation type="submission" date="2020-10" db="EMBL/GenBank/DDBJ databases">
        <authorList>
            <person name="Sedaghatjoo S."/>
        </authorList>
    </citation>
    <scope>NUCLEOTIDE SEQUENCE</scope>
    <source>
        <strain evidence="3">AZH3</strain>
    </source>
</reference>
<reference evidence="4" key="2">
    <citation type="journal article" date="2019" name="IMA Fungus">
        <title>Genome sequencing and comparison of five Tilletia species to identify candidate genes for the detection of regulated species infecting wheat.</title>
        <authorList>
            <person name="Nguyen H.D.T."/>
            <person name="Sultana T."/>
            <person name="Kesanakurti P."/>
            <person name="Hambleton S."/>
        </authorList>
    </citation>
    <scope>NUCLEOTIDE SEQUENCE</scope>
    <source>
        <strain evidence="4">DAOMC 238032</strain>
    </source>
</reference>